<protein>
    <recommendedName>
        <fullName evidence="7">Aminotransferase</fullName>
        <ecNumber evidence="7">2.6.1.-</ecNumber>
    </recommendedName>
</protein>
<dbReference type="KEGG" id="thel:IG193_07160"/>
<dbReference type="EMBL" id="CP062310">
    <property type="protein sequence ID" value="QOJ78527.1"/>
    <property type="molecule type" value="Genomic_DNA"/>
</dbReference>
<dbReference type="Gene3D" id="3.90.1150.10">
    <property type="entry name" value="Aspartate Aminotransferase, domain 1"/>
    <property type="match status" value="1"/>
</dbReference>
<keyword evidence="4 7" id="KW-0032">Aminotransferase</keyword>
<dbReference type="Gene3D" id="3.40.640.10">
    <property type="entry name" value="Type I PLP-dependent aspartate aminotransferase-like (Major domain)"/>
    <property type="match status" value="1"/>
</dbReference>
<dbReference type="FunFam" id="3.40.640.10:FF:000033">
    <property type="entry name" value="Aspartate aminotransferase"/>
    <property type="match status" value="1"/>
</dbReference>
<organism evidence="9 10">
    <name type="scientific">Infirmifilum lucidum</name>
    <dbReference type="NCBI Taxonomy" id="2776706"/>
    <lineage>
        <taxon>Archaea</taxon>
        <taxon>Thermoproteota</taxon>
        <taxon>Thermoprotei</taxon>
        <taxon>Thermofilales</taxon>
        <taxon>Thermofilaceae</taxon>
        <taxon>Infirmifilum</taxon>
    </lineage>
</organism>
<dbReference type="PROSITE" id="PS00105">
    <property type="entry name" value="AA_TRANSFER_CLASS_1"/>
    <property type="match status" value="1"/>
</dbReference>
<gene>
    <name evidence="9" type="ORF">IG193_07160</name>
</gene>
<evidence type="ECO:0000313" key="10">
    <source>
        <dbReference type="Proteomes" id="UP000594121"/>
    </source>
</evidence>
<dbReference type="PANTHER" id="PTHR46383:SF1">
    <property type="entry name" value="ASPARTATE AMINOTRANSFERASE"/>
    <property type="match status" value="1"/>
</dbReference>
<comment type="similarity">
    <text evidence="2 7">Belongs to the class-I pyridoxal-phosphate-dependent aminotransferase family.</text>
</comment>
<evidence type="ECO:0000256" key="2">
    <source>
        <dbReference type="ARBA" id="ARBA00007441"/>
    </source>
</evidence>
<dbReference type="GO" id="GO:0030170">
    <property type="term" value="F:pyridoxal phosphate binding"/>
    <property type="evidence" value="ECO:0007669"/>
    <property type="project" value="InterPro"/>
</dbReference>
<evidence type="ECO:0000256" key="7">
    <source>
        <dbReference type="RuleBase" id="RU000481"/>
    </source>
</evidence>
<dbReference type="Proteomes" id="UP000594121">
    <property type="component" value="Chromosome"/>
</dbReference>
<feature type="domain" description="Aminotransferase class I/classII large" evidence="8">
    <location>
        <begin position="44"/>
        <end position="399"/>
    </location>
</feature>
<proteinExistence type="inferred from homology"/>
<dbReference type="InParanoid" id="A0A7L9FFR2"/>
<accession>A0A7L9FFR2</accession>
<evidence type="ECO:0000256" key="4">
    <source>
        <dbReference type="ARBA" id="ARBA00022576"/>
    </source>
</evidence>
<dbReference type="GO" id="GO:0006520">
    <property type="term" value="P:amino acid metabolic process"/>
    <property type="evidence" value="ECO:0007669"/>
    <property type="project" value="InterPro"/>
</dbReference>
<dbReference type="Pfam" id="PF00155">
    <property type="entry name" value="Aminotran_1_2"/>
    <property type="match status" value="1"/>
</dbReference>
<comment type="cofactor">
    <cofactor evidence="1 7">
        <name>pyridoxal 5'-phosphate</name>
        <dbReference type="ChEBI" id="CHEBI:597326"/>
    </cofactor>
</comment>
<keyword evidence="5 7" id="KW-0808">Transferase</keyword>
<evidence type="ECO:0000256" key="6">
    <source>
        <dbReference type="ARBA" id="ARBA00022898"/>
    </source>
</evidence>
<dbReference type="InterPro" id="IPR004838">
    <property type="entry name" value="NHTrfase_class1_PyrdxlP-BS"/>
</dbReference>
<evidence type="ECO:0000259" key="8">
    <source>
        <dbReference type="Pfam" id="PF00155"/>
    </source>
</evidence>
<sequence>MLDNSYSYVTSPILRVSSSSSRLGAEEAFVYLARSMELKRRGVDVVSFGIGQPDFQPPPHIIAYAKEAMDAGFNGYGPSLGMPELREAVAEFLNEKYRLDIRPDEVAITAGAKAAVFIGMLALLEPGDEVIIPDPSYPLYESVANFIGARVKFFRLHKGNNYKIKFEDIERLVADKTRMVVINYPENPVGSTMDRRDVESLVELAYERKFVVLSDEIYDHFVYEGHHHSTLQTDYWRDVVYYVNGFSKTFGMTGWRLGYVVANRELVSKLSVIANNMYSCPVTFAQIAAAKALRDGLEWFKPILEQYRRRRDLIYSKLLSIKGVEVVKPEGAFYIFPDFSKVIRAKGMKNERELADRLLEERGVVVLPGTAFPKEAGAGHLRFSFAVREEDIEKGVQRIRSWIEG</sequence>
<dbReference type="SUPFAM" id="SSF53383">
    <property type="entry name" value="PLP-dependent transferases"/>
    <property type="match status" value="1"/>
</dbReference>
<dbReference type="InterPro" id="IPR004839">
    <property type="entry name" value="Aminotransferase_I/II_large"/>
</dbReference>
<dbReference type="FunCoup" id="A0A7L9FFR2">
    <property type="interactions" value="102"/>
</dbReference>
<dbReference type="InterPro" id="IPR015424">
    <property type="entry name" value="PyrdxlP-dep_Trfase"/>
</dbReference>
<evidence type="ECO:0000256" key="3">
    <source>
        <dbReference type="ARBA" id="ARBA00011738"/>
    </source>
</evidence>
<dbReference type="InterPro" id="IPR015422">
    <property type="entry name" value="PyrdxlP-dep_Trfase_small"/>
</dbReference>
<dbReference type="EC" id="2.6.1.-" evidence="7"/>
<comment type="subunit">
    <text evidence="3">Homodimer.</text>
</comment>
<dbReference type="PANTHER" id="PTHR46383">
    <property type="entry name" value="ASPARTATE AMINOTRANSFERASE"/>
    <property type="match status" value="1"/>
</dbReference>
<name>A0A7L9FFR2_9CREN</name>
<keyword evidence="10" id="KW-1185">Reference proteome</keyword>
<dbReference type="GO" id="GO:0008483">
    <property type="term" value="F:transaminase activity"/>
    <property type="evidence" value="ECO:0007669"/>
    <property type="project" value="UniProtKB-KW"/>
</dbReference>
<evidence type="ECO:0000256" key="5">
    <source>
        <dbReference type="ARBA" id="ARBA00022679"/>
    </source>
</evidence>
<evidence type="ECO:0000256" key="1">
    <source>
        <dbReference type="ARBA" id="ARBA00001933"/>
    </source>
</evidence>
<dbReference type="AlphaFoldDB" id="A0A7L9FFR2"/>
<dbReference type="InterPro" id="IPR015421">
    <property type="entry name" value="PyrdxlP-dep_Trfase_major"/>
</dbReference>
<keyword evidence="6" id="KW-0663">Pyridoxal phosphate</keyword>
<dbReference type="CDD" id="cd00609">
    <property type="entry name" value="AAT_like"/>
    <property type="match status" value="1"/>
</dbReference>
<evidence type="ECO:0000313" key="9">
    <source>
        <dbReference type="EMBL" id="QOJ78527.1"/>
    </source>
</evidence>
<dbReference type="InterPro" id="IPR050596">
    <property type="entry name" value="AspAT/PAT-like"/>
</dbReference>
<reference evidence="9 10" key="1">
    <citation type="submission" date="2020-10" db="EMBL/GenBank/DDBJ databases">
        <title>Thermofilum lucidum 3507LT sp. nov. a novel member of Thermofilaceae family isolated from Chile hot spring, and proposal of description order Thermofilales.</title>
        <authorList>
            <person name="Zayulina K.S."/>
            <person name="Elcheninov A.G."/>
            <person name="Toshchakov S.V."/>
            <person name="Kublanov I.V."/>
        </authorList>
    </citation>
    <scope>NUCLEOTIDE SEQUENCE [LARGE SCALE GENOMIC DNA]</scope>
    <source>
        <strain evidence="9 10">3507LT</strain>
    </source>
</reference>